<dbReference type="CDD" id="cd02019">
    <property type="entry name" value="NK"/>
    <property type="match status" value="1"/>
</dbReference>
<keyword evidence="7 10" id="KW-0067">ATP-binding</keyword>
<dbReference type="EC" id="2.5.1.75" evidence="10"/>
<comment type="caution">
    <text evidence="14">The sequence shown here is derived from an EMBL/GenBank/DDBJ whole genome shotgun (WGS) entry which is preliminary data.</text>
</comment>
<dbReference type="InterPro" id="IPR027417">
    <property type="entry name" value="P-loop_NTPase"/>
</dbReference>
<organism evidence="14 15">
    <name type="scientific">Jiella sonneratiae</name>
    <dbReference type="NCBI Taxonomy" id="2816856"/>
    <lineage>
        <taxon>Bacteria</taxon>
        <taxon>Pseudomonadati</taxon>
        <taxon>Pseudomonadota</taxon>
        <taxon>Alphaproteobacteria</taxon>
        <taxon>Hyphomicrobiales</taxon>
        <taxon>Aurantimonadaceae</taxon>
        <taxon>Jiella</taxon>
    </lineage>
</organism>
<name>A0ABS3J8F2_9HYPH</name>
<keyword evidence="5 10" id="KW-0819">tRNA processing</keyword>
<comment type="function">
    <text evidence="2 10 12">Catalyzes the transfer of a dimethylallyl group onto the adenine at position 37 in tRNAs that read codons beginning with uridine, leading to the formation of N6-(dimethylallyl)adenosine (i(6)A).</text>
</comment>
<dbReference type="NCBIfam" id="TIGR00174">
    <property type="entry name" value="miaA"/>
    <property type="match status" value="1"/>
</dbReference>
<evidence type="ECO:0000256" key="10">
    <source>
        <dbReference type="HAMAP-Rule" id="MF_00185"/>
    </source>
</evidence>
<evidence type="ECO:0000256" key="3">
    <source>
        <dbReference type="ARBA" id="ARBA00005842"/>
    </source>
</evidence>
<feature type="binding site" evidence="10">
    <location>
        <begin position="12"/>
        <end position="19"/>
    </location>
    <ligand>
        <name>ATP</name>
        <dbReference type="ChEBI" id="CHEBI:30616"/>
    </ligand>
</feature>
<accession>A0ABS3J8F2</accession>
<evidence type="ECO:0000256" key="12">
    <source>
        <dbReference type="RuleBase" id="RU003784"/>
    </source>
</evidence>
<dbReference type="GO" id="GO:0052381">
    <property type="term" value="F:tRNA dimethylallyltransferase activity"/>
    <property type="evidence" value="ECO:0007669"/>
    <property type="project" value="UniProtKB-EC"/>
</dbReference>
<comment type="cofactor">
    <cofactor evidence="1 10">
        <name>Mg(2+)</name>
        <dbReference type="ChEBI" id="CHEBI:18420"/>
    </cofactor>
</comment>
<dbReference type="Proteomes" id="UP000664288">
    <property type="component" value="Unassembled WGS sequence"/>
</dbReference>
<dbReference type="HAMAP" id="MF_00185">
    <property type="entry name" value="IPP_trans"/>
    <property type="match status" value="1"/>
</dbReference>
<comment type="caution">
    <text evidence="10">Lacks conserved residue(s) required for the propagation of feature annotation.</text>
</comment>
<comment type="similarity">
    <text evidence="3 10 13">Belongs to the IPP transferase family.</text>
</comment>
<dbReference type="PANTHER" id="PTHR11088:SF60">
    <property type="entry name" value="TRNA DIMETHYLALLYLTRANSFERASE"/>
    <property type="match status" value="1"/>
</dbReference>
<protein>
    <recommendedName>
        <fullName evidence="10">tRNA dimethylallyltransferase</fullName>
        <ecNumber evidence="10">2.5.1.75</ecNumber>
    </recommendedName>
    <alternativeName>
        <fullName evidence="10">Dimethylallyl diphosphate:tRNA dimethylallyltransferase</fullName>
        <shortName evidence="10">DMAPP:tRNA dimethylallyltransferase</shortName>
        <shortName evidence="10">DMATase</shortName>
    </alternativeName>
    <alternativeName>
        <fullName evidence="10">Isopentenyl-diphosphate:tRNA isopentenyltransferase</fullName>
        <shortName evidence="10">IPP transferase</shortName>
        <shortName evidence="10">IPPT</shortName>
        <shortName evidence="10">IPTase</shortName>
    </alternativeName>
</protein>
<keyword evidence="15" id="KW-1185">Reference proteome</keyword>
<feature type="site" description="Interaction with substrate tRNA" evidence="10">
    <location>
        <position position="125"/>
    </location>
</feature>
<evidence type="ECO:0000256" key="2">
    <source>
        <dbReference type="ARBA" id="ARBA00003213"/>
    </source>
</evidence>
<evidence type="ECO:0000256" key="8">
    <source>
        <dbReference type="ARBA" id="ARBA00022842"/>
    </source>
</evidence>
<evidence type="ECO:0000256" key="7">
    <source>
        <dbReference type="ARBA" id="ARBA00022840"/>
    </source>
</evidence>
<gene>
    <name evidence="10 14" type="primary">miaA</name>
    <name evidence="14" type="ORF">J1C47_17335</name>
</gene>
<feature type="binding site" evidence="10">
    <location>
        <begin position="14"/>
        <end position="19"/>
    </location>
    <ligand>
        <name>substrate</name>
    </ligand>
</feature>
<evidence type="ECO:0000313" key="15">
    <source>
        <dbReference type="Proteomes" id="UP000664288"/>
    </source>
</evidence>
<evidence type="ECO:0000256" key="6">
    <source>
        <dbReference type="ARBA" id="ARBA00022741"/>
    </source>
</evidence>
<keyword evidence="8 10" id="KW-0460">Magnesium</keyword>
<feature type="site" description="Interaction with substrate tRNA" evidence="10">
    <location>
        <position position="103"/>
    </location>
</feature>
<evidence type="ECO:0000256" key="9">
    <source>
        <dbReference type="ARBA" id="ARBA00049563"/>
    </source>
</evidence>
<keyword evidence="4 10" id="KW-0808">Transferase</keyword>
<comment type="catalytic activity">
    <reaction evidence="9 10 11">
        <text>adenosine(37) in tRNA + dimethylallyl diphosphate = N(6)-dimethylallyladenosine(37) in tRNA + diphosphate</text>
        <dbReference type="Rhea" id="RHEA:26482"/>
        <dbReference type="Rhea" id="RHEA-COMP:10162"/>
        <dbReference type="Rhea" id="RHEA-COMP:10375"/>
        <dbReference type="ChEBI" id="CHEBI:33019"/>
        <dbReference type="ChEBI" id="CHEBI:57623"/>
        <dbReference type="ChEBI" id="CHEBI:74411"/>
        <dbReference type="ChEBI" id="CHEBI:74415"/>
        <dbReference type="EC" id="2.5.1.75"/>
    </reaction>
</comment>
<evidence type="ECO:0000256" key="4">
    <source>
        <dbReference type="ARBA" id="ARBA00022679"/>
    </source>
</evidence>
<feature type="region of interest" description="Interaction with substrate tRNA" evidence="10">
    <location>
        <begin position="161"/>
        <end position="165"/>
    </location>
</feature>
<dbReference type="Gene3D" id="3.40.50.300">
    <property type="entry name" value="P-loop containing nucleotide triphosphate hydrolases"/>
    <property type="match status" value="1"/>
</dbReference>
<dbReference type="Pfam" id="PF01715">
    <property type="entry name" value="IPPT"/>
    <property type="match status" value="1"/>
</dbReference>
<dbReference type="EMBL" id="JAFMPY010000021">
    <property type="protein sequence ID" value="MBO0905410.1"/>
    <property type="molecule type" value="Genomic_DNA"/>
</dbReference>
<dbReference type="InterPro" id="IPR039657">
    <property type="entry name" value="Dimethylallyltransferase"/>
</dbReference>
<comment type="subunit">
    <text evidence="10">Monomer.</text>
</comment>
<feature type="region of interest" description="Interaction with substrate tRNA" evidence="10">
    <location>
        <begin position="37"/>
        <end position="40"/>
    </location>
</feature>
<evidence type="ECO:0000256" key="11">
    <source>
        <dbReference type="RuleBase" id="RU003783"/>
    </source>
</evidence>
<proteinExistence type="inferred from homology"/>
<dbReference type="InterPro" id="IPR018022">
    <property type="entry name" value="IPT"/>
</dbReference>
<sequence>MTGEIEAILIAGPTASGKSKLAAELAERLGGVVVNADSLQVYDGLKILTARPSAADLERVPHRLYGHVDPGSDYSAGAYLRDVAPLLAELRSSRRLPVFCGGTGLYFKALTGLLDPMPEIPQAVRDRLRRRLAEEGAEALHAELLRRDPPTAERLAPRDGQRIARALEILEAGSVPLSALQAGRGRPLVDRGRARMLVLAPDRAELRQRIAERFDRMVAGGALDEVKAFEARFGSVPGTAGRAIGLAELSAFLKGSLNYERARELAITRTRQYAKRQETWFRHQLGDEWRRMTAGADFFLPTRPST</sequence>
<keyword evidence="6 10" id="KW-0547">Nucleotide-binding</keyword>
<dbReference type="SUPFAM" id="SSF52540">
    <property type="entry name" value="P-loop containing nucleoside triphosphate hydrolases"/>
    <property type="match status" value="2"/>
</dbReference>
<dbReference type="Gene3D" id="1.10.20.140">
    <property type="match status" value="1"/>
</dbReference>
<evidence type="ECO:0000256" key="1">
    <source>
        <dbReference type="ARBA" id="ARBA00001946"/>
    </source>
</evidence>
<evidence type="ECO:0000256" key="5">
    <source>
        <dbReference type="ARBA" id="ARBA00022694"/>
    </source>
</evidence>
<evidence type="ECO:0000256" key="13">
    <source>
        <dbReference type="RuleBase" id="RU003785"/>
    </source>
</evidence>
<dbReference type="RefSeq" id="WP_207352045.1">
    <property type="nucleotide sequence ID" value="NZ_JAFMPY010000021.1"/>
</dbReference>
<evidence type="ECO:0000313" key="14">
    <source>
        <dbReference type="EMBL" id="MBO0905410.1"/>
    </source>
</evidence>
<reference evidence="14 15" key="1">
    <citation type="submission" date="2021-03" db="EMBL/GenBank/DDBJ databases">
        <title>Whole genome sequence of Jiella sp. MQZ13P-4.</title>
        <authorList>
            <person name="Tuo L."/>
        </authorList>
    </citation>
    <scope>NUCLEOTIDE SEQUENCE [LARGE SCALE GENOMIC DNA]</scope>
    <source>
        <strain evidence="14 15">MQZ13P-4</strain>
    </source>
</reference>
<dbReference type="PANTHER" id="PTHR11088">
    <property type="entry name" value="TRNA DIMETHYLALLYLTRANSFERASE"/>
    <property type="match status" value="1"/>
</dbReference>